<feature type="transmembrane region" description="Helical" evidence="5">
    <location>
        <begin position="26"/>
        <end position="43"/>
    </location>
</feature>
<feature type="compositionally biased region" description="Low complexity" evidence="4">
    <location>
        <begin position="802"/>
        <end position="811"/>
    </location>
</feature>
<keyword evidence="1" id="KW-0677">Repeat</keyword>
<organism evidence="6 7">
    <name type="scientific">Candidatus Ozemobacter sibiricus</name>
    <dbReference type="NCBI Taxonomy" id="2268124"/>
    <lineage>
        <taxon>Bacteria</taxon>
        <taxon>Candidatus Ozemobacteria</taxon>
        <taxon>Candidatus Ozemobacterales</taxon>
        <taxon>Candidatus Ozemobacteraceae</taxon>
        <taxon>Candidatus Ozemobacter</taxon>
    </lineage>
</organism>
<feature type="region of interest" description="Disordered" evidence="4">
    <location>
        <begin position="676"/>
        <end position="716"/>
    </location>
</feature>
<feature type="transmembrane region" description="Helical" evidence="5">
    <location>
        <begin position="80"/>
        <end position="102"/>
    </location>
</feature>
<evidence type="ECO:0000256" key="1">
    <source>
        <dbReference type="ARBA" id="ARBA00022737"/>
    </source>
</evidence>
<dbReference type="Proteomes" id="UP000252355">
    <property type="component" value="Unassembled WGS sequence"/>
</dbReference>
<accession>A0A367ZTY9</accession>
<dbReference type="EMBL" id="QOQW01000001">
    <property type="protein sequence ID" value="RCK81615.1"/>
    <property type="molecule type" value="Genomic_DNA"/>
</dbReference>
<dbReference type="Gene3D" id="1.25.40.10">
    <property type="entry name" value="Tetratricopeptide repeat domain"/>
    <property type="match status" value="2"/>
</dbReference>
<sequence>MAGMKDHAWVENLRRERLQHSSRNPGLAALMSFFVMGLGQIYAGHIDKGIILLCGQIGGLLAGYSIYAQGMVYEAITDLGGVYLVIPVSYALSVVLILVWIYNIKDAYYLSLFSEFRDWFEIERVLVPYLKGTQIKMLTHHSGSTGEPAEAARGPGSGEGAPMPPEGEPIATAAATGTARAHLEGEATPRSAAPAPEPEIIDVTATVKPSAAGAETERGARRRPRRPSRASPVLVEPAGAGSRRLVLAVGTLVVLLGIWVSNLAYRSQKTLEPRPTLFSLSGDLRGGPAATSGRGLASASLAAVASPVATPSSLPAVRGGHAEGSRSASPMAAGAAGVGGGDAWASAIQEGLALLDRGETASGIAILEATLPNTGRSHPEAWQALAKVYFDQDQTSAYEDCLQRYLGQFPEDTEAWVNLAKVQSDRQSFVTASRSLLKALNQAPSHQRANFLMGSIYRELGLAEEAVPYLSKALLDDPLNTEYNRELAAVYLELRDLKAARRHLDRVVNVAVSTGIRDEEAERLVAELERLERLASPVSLAGSGLPAVVSPLPSPAASPQGGNSPATAIIDASLSAIAANPEAGRTTAGPAAPVAGEGPAPADDLPMSGGAVLYEAPDWSPKRRGTTTLACIPPAVGSRPLLDAVIGEILPAESARAGLSSEGAVGSQAAAALARSPAATRPAPASAPMNARSGASARPLASPSAALSGGPSGKMAEEMAKAGLSPLELLPTPASGQASAVVGVSASPARSVTVSSPPVVLGAAPSQIASPSVTGKALAGLPATMSRAVSAPARPGPLPAESSAPASGPTLAPLPPTLDPAMGLAEDLADAEAIDDPALASAKEAAARLGGARVLASTAARPPVRPVAPVAPDRQLKGLWTQGFDRYLAGKWEEALPFFLEYLQKKPDPRVYDMVGVIFEKVGLEQDAFEATLQSYRLGHQDAQTLVRLGLLAEKTGKFAQGATFLDQALAKLPHRVDLAFSLARCHRQAGQASAARAVLEKIAADPHQSYAVKRRIEAELALLGPGSRR</sequence>
<dbReference type="InterPro" id="IPR019734">
    <property type="entry name" value="TPR_rpt"/>
</dbReference>
<keyword evidence="5" id="KW-0472">Membrane</keyword>
<protein>
    <submittedName>
        <fullName evidence="6">Putative Fe-S oxidoreductase</fullName>
    </submittedName>
</protein>
<feature type="compositionally biased region" description="Low complexity" evidence="4">
    <location>
        <begin position="676"/>
        <end position="709"/>
    </location>
</feature>
<name>A0A367ZTY9_9BACT</name>
<feature type="region of interest" description="Disordered" evidence="4">
    <location>
        <begin position="140"/>
        <end position="235"/>
    </location>
</feature>
<gene>
    <name evidence="6" type="ORF">OZSIB_0749</name>
</gene>
<dbReference type="Pfam" id="PF13428">
    <property type="entry name" value="TPR_14"/>
    <property type="match status" value="1"/>
</dbReference>
<dbReference type="PANTHER" id="PTHR45586">
    <property type="entry name" value="TPR REPEAT-CONTAINING PROTEIN PA4667"/>
    <property type="match status" value="1"/>
</dbReference>
<dbReference type="Pfam" id="PF13432">
    <property type="entry name" value="TPR_16"/>
    <property type="match status" value="1"/>
</dbReference>
<evidence type="ECO:0000256" key="4">
    <source>
        <dbReference type="SAM" id="MobiDB-lite"/>
    </source>
</evidence>
<evidence type="ECO:0000313" key="6">
    <source>
        <dbReference type="EMBL" id="RCK81615.1"/>
    </source>
</evidence>
<comment type="caution">
    <text evidence="6">The sequence shown here is derived from an EMBL/GenBank/DDBJ whole genome shotgun (WGS) entry which is preliminary data.</text>
</comment>
<evidence type="ECO:0000256" key="5">
    <source>
        <dbReference type="SAM" id="Phobius"/>
    </source>
</evidence>
<proteinExistence type="predicted"/>
<dbReference type="SMART" id="SM00028">
    <property type="entry name" value="TPR"/>
    <property type="match status" value="6"/>
</dbReference>
<feature type="compositionally biased region" description="Low complexity" evidence="4">
    <location>
        <begin position="168"/>
        <end position="180"/>
    </location>
</feature>
<dbReference type="InterPro" id="IPR011990">
    <property type="entry name" value="TPR-like_helical_dom_sf"/>
</dbReference>
<evidence type="ECO:0000313" key="7">
    <source>
        <dbReference type="Proteomes" id="UP000252355"/>
    </source>
</evidence>
<dbReference type="InterPro" id="IPR051012">
    <property type="entry name" value="CellSynth/LPSAsmb/PSIAsmb"/>
</dbReference>
<feature type="region of interest" description="Disordered" evidence="4">
    <location>
        <begin position="789"/>
        <end position="822"/>
    </location>
</feature>
<keyword evidence="5" id="KW-1133">Transmembrane helix</keyword>
<feature type="transmembrane region" description="Helical" evidence="5">
    <location>
        <begin position="50"/>
        <end position="68"/>
    </location>
</feature>
<evidence type="ECO:0000256" key="2">
    <source>
        <dbReference type="ARBA" id="ARBA00022803"/>
    </source>
</evidence>
<keyword evidence="2 3" id="KW-0802">TPR repeat</keyword>
<dbReference type="PANTHER" id="PTHR45586:SF1">
    <property type="entry name" value="LIPOPOLYSACCHARIDE ASSEMBLY PROTEIN B"/>
    <property type="match status" value="1"/>
</dbReference>
<dbReference type="PROSITE" id="PS50005">
    <property type="entry name" value="TPR"/>
    <property type="match status" value="1"/>
</dbReference>
<feature type="region of interest" description="Disordered" evidence="4">
    <location>
        <begin position="583"/>
        <end position="608"/>
    </location>
</feature>
<feature type="repeat" description="TPR" evidence="3">
    <location>
        <begin position="447"/>
        <end position="480"/>
    </location>
</feature>
<dbReference type="AlphaFoldDB" id="A0A367ZTY9"/>
<dbReference type="Pfam" id="PF14559">
    <property type="entry name" value="TPR_19"/>
    <property type="match status" value="1"/>
</dbReference>
<evidence type="ECO:0000256" key="3">
    <source>
        <dbReference type="PROSITE-ProRule" id="PRU00339"/>
    </source>
</evidence>
<feature type="compositionally biased region" description="Low complexity" evidence="4">
    <location>
        <begin position="583"/>
        <end position="602"/>
    </location>
</feature>
<feature type="region of interest" description="Disordered" evidence="4">
    <location>
        <begin position="312"/>
        <end position="333"/>
    </location>
</feature>
<keyword evidence="5" id="KW-0812">Transmembrane</keyword>
<reference evidence="6 7" key="1">
    <citation type="submission" date="2018-05" db="EMBL/GenBank/DDBJ databases">
        <title>A metagenomic window into the 2 km-deep terrestrial subsurface aquifer revealed taxonomically and functionally diverse microbial community comprising novel uncultured bacterial lineages.</title>
        <authorList>
            <person name="Kadnikov V.V."/>
            <person name="Mardanov A.V."/>
            <person name="Beletsky A.V."/>
            <person name="Banks D."/>
            <person name="Pimenov N.V."/>
            <person name="Frank Y.A."/>
            <person name="Karnachuk O.V."/>
            <person name="Ravin N.V."/>
        </authorList>
    </citation>
    <scope>NUCLEOTIDE SEQUENCE [LARGE SCALE GENOMIC DNA]</scope>
    <source>
        <strain evidence="6">BY5</strain>
    </source>
</reference>
<dbReference type="SUPFAM" id="SSF48452">
    <property type="entry name" value="TPR-like"/>
    <property type="match status" value="2"/>
</dbReference>